<keyword evidence="3" id="KW-1185">Reference proteome</keyword>
<evidence type="ECO:0000313" key="2">
    <source>
        <dbReference type="EMBL" id="MBB5626457.1"/>
    </source>
</evidence>
<gene>
    <name evidence="2" type="ORF">BJ981_002156</name>
</gene>
<dbReference type="EMBL" id="JACHBR010000001">
    <property type="protein sequence ID" value="MBB5626457.1"/>
    <property type="molecule type" value="Genomic_DNA"/>
</dbReference>
<protein>
    <submittedName>
        <fullName evidence="2">Uncharacterized protein</fullName>
    </submittedName>
</protein>
<evidence type="ECO:0000256" key="1">
    <source>
        <dbReference type="SAM" id="Phobius"/>
    </source>
</evidence>
<proteinExistence type="predicted"/>
<dbReference type="AlphaFoldDB" id="A0A7W8Z2W2"/>
<keyword evidence="1" id="KW-1133">Transmembrane helix</keyword>
<feature type="transmembrane region" description="Helical" evidence="1">
    <location>
        <begin position="43"/>
        <end position="63"/>
    </location>
</feature>
<comment type="caution">
    <text evidence="2">The sequence shown here is derived from an EMBL/GenBank/DDBJ whole genome shotgun (WGS) entry which is preliminary data.</text>
</comment>
<dbReference type="RefSeq" id="WP_184610425.1">
    <property type="nucleotide sequence ID" value="NZ_BOOS01000027.1"/>
</dbReference>
<sequence length="452" mass="48295">MTNPIESGLRETFASRANRIPDHPDPYAAVAGRMARVRRHRRAAVAATAAAVVLAGVGVPAGLHARDRTSVSAERQGLLNWPARGSLAHDQRLLDGVRVRFTGSAARVLFAGETAGRRMVVVVVGDERAAYGLVLTGLAGAPADRLEQEQLFGSRSAGPGDDDPLIWFDPGQKNLLLVLGPPRMSAVKVRPRLSFHPDGSPAAPRVLEYPVDQGVFFSAVPDAVPEQLSVKTRLDSRYSGAMPPSYSLSYRSDLTFWDKVDNAAEAASGGLASAEARGLLYGLGTIGTPPETLTYRFVWGGSLGGRRRALIAMVRGHTTPRFLIVQTTYTAPDGSTEQDRLGRAIRDETPLDEPVGWTTVTGQASHDDSSPATAAVYVPGRAGARVELWDEDDRAATRTTGPDGVAVFETAVPRSRLRTYEYRVLSAGGAVVHRGRLDLGDLYSAVAGPGDW</sequence>
<accession>A0A7W8Z2W2</accession>
<organism evidence="2 3">
    <name type="scientific">Sphaerisporangium krabiense</name>
    <dbReference type="NCBI Taxonomy" id="763782"/>
    <lineage>
        <taxon>Bacteria</taxon>
        <taxon>Bacillati</taxon>
        <taxon>Actinomycetota</taxon>
        <taxon>Actinomycetes</taxon>
        <taxon>Streptosporangiales</taxon>
        <taxon>Streptosporangiaceae</taxon>
        <taxon>Sphaerisporangium</taxon>
    </lineage>
</organism>
<reference evidence="2 3" key="1">
    <citation type="submission" date="2020-08" db="EMBL/GenBank/DDBJ databases">
        <title>Sequencing the genomes of 1000 actinobacteria strains.</title>
        <authorList>
            <person name="Klenk H.-P."/>
        </authorList>
    </citation>
    <scope>NUCLEOTIDE SEQUENCE [LARGE SCALE GENOMIC DNA]</scope>
    <source>
        <strain evidence="2 3">DSM 45790</strain>
    </source>
</reference>
<dbReference type="Proteomes" id="UP000588112">
    <property type="component" value="Unassembled WGS sequence"/>
</dbReference>
<keyword evidence="1" id="KW-0812">Transmembrane</keyword>
<name>A0A7W8Z2W2_9ACTN</name>
<evidence type="ECO:0000313" key="3">
    <source>
        <dbReference type="Proteomes" id="UP000588112"/>
    </source>
</evidence>
<keyword evidence="1" id="KW-0472">Membrane</keyword>